<dbReference type="SUPFAM" id="SSF53244">
    <property type="entry name" value="MurD-like peptide ligases, peptide-binding domain"/>
    <property type="match status" value="1"/>
</dbReference>
<dbReference type="Gene3D" id="3.90.190.20">
    <property type="entry name" value="Mur ligase, C-terminal domain"/>
    <property type="match status" value="1"/>
</dbReference>
<dbReference type="AlphaFoldDB" id="A0A918NP03"/>
<sequence>MSDDGIGEKEPGTRRIAVLGEMLELGDTAAQAHRDIGQETGRLGVDIVIAVGDVLAKQLALGAADAGVDTPSWARITMPPSHYETVIQVR</sequence>
<organism evidence="1 2">
    <name type="scientific">Streptomyces fructofermentans</name>
    <dbReference type="NCBI Taxonomy" id="152141"/>
    <lineage>
        <taxon>Bacteria</taxon>
        <taxon>Bacillati</taxon>
        <taxon>Actinomycetota</taxon>
        <taxon>Actinomycetes</taxon>
        <taxon>Kitasatosporales</taxon>
        <taxon>Streptomycetaceae</taxon>
        <taxon>Streptomyces</taxon>
    </lineage>
</organism>
<evidence type="ECO:0000313" key="2">
    <source>
        <dbReference type="Proteomes" id="UP000645555"/>
    </source>
</evidence>
<protein>
    <submittedName>
        <fullName evidence="1">Uncharacterized protein</fullName>
    </submittedName>
</protein>
<accession>A0A918NP03</accession>
<reference evidence="1" key="1">
    <citation type="journal article" date="2014" name="Int. J. Syst. Evol. Microbiol.">
        <title>Complete genome sequence of Corynebacterium casei LMG S-19264T (=DSM 44701T), isolated from a smear-ripened cheese.</title>
        <authorList>
            <consortium name="US DOE Joint Genome Institute (JGI-PGF)"/>
            <person name="Walter F."/>
            <person name="Albersmeier A."/>
            <person name="Kalinowski J."/>
            <person name="Ruckert C."/>
        </authorList>
    </citation>
    <scope>NUCLEOTIDE SEQUENCE</scope>
    <source>
        <strain evidence="1">JCM 4956</strain>
    </source>
</reference>
<dbReference type="Proteomes" id="UP000645555">
    <property type="component" value="Unassembled WGS sequence"/>
</dbReference>
<dbReference type="InterPro" id="IPR036615">
    <property type="entry name" value="Mur_ligase_C_dom_sf"/>
</dbReference>
<evidence type="ECO:0000313" key="1">
    <source>
        <dbReference type="EMBL" id="GGX84403.1"/>
    </source>
</evidence>
<name>A0A918NP03_9ACTN</name>
<comment type="caution">
    <text evidence="1">The sequence shown here is derived from an EMBL/GenBank/DDBJ whole genome shotgun (WGS) entry which is preliminary data.</text>
</comment>
<dbReference type="EMBL" id="BMWD01000025">
    <property type="protein sequence ID" value="GGX84403.1"/>
    <property type="molecule type" value="Genomic_DNA"/>
</dbReference>
<proteinExistence type="predicted"/>
<reference evidence="1" key="2">
    <citation type="submission" date="2020-09" db="EMBL/GenBank/DDBJ databases">
        <authorList>
            <person name="Sun Q."/>
            <person name="Ohkuma M."/>
        </authorList>
    </citation>
    <scope>NUCLEOTIDE SEQUENCE</scope>
    <source>
        <strain evidence="1">JCM 4956</strain>
    </source>
</reference>
<gene>
    <name evidence="1" type="ORF">GCM10010515_59980</name>
</gene>
<dbReference type="GO" id="GO:0016881">
    <property type="term" value="F:acid-amino acid ligase activity"/>
    <property type="evidence" value="ECO:0007669"/>
    <property type="project" value="InterPro"/>
</dbReference>
<keyword evidence="2" id="KW-1185">Reference proteome</keyword>